<dbReference type="AlphaFoldDB" id="A0A8H8NPL1"/>
<dbReference type="PANTHER" id="PTHR10894:SF1">
    <property type="entry name" value="NUCLEOLAR PROTEIN 58"/>
    <property type="match status" value="1"/>
</dbReference>
<dbReference type="InterPro" id="IPR042239">
    <property type="entry name" value="Nop_C"/>
</dbReference>
<keyword evidence="9" id="KW-0687">Ribonucleoprotein</keyword>
<protein>
    <recommendedName>
        <fullName evidence="3">Nucleolar protein 58</fullName>
    </recommendedName>
</protein>
<dbReference type="PROSITE" id="PS51358">
    <property type="entry name" value="NOP"/>
    <property type="match status" value="1"/>
</dbReference>
<comment type="function">
    <text evidence="6">Required for pre-18S rRNA processing. May bind microtubules.</text>
</comment>
<evidence type="ECO:0000313" key="10">
    <source>
        <dbReference type="Proteomes" id="UP000650533"/>
    </source>
</evidence>
<feature type="compositionally biased region" description="Basic and acidic residues" evidence="7">
    <location>
        <begin position="586"/>
        <end position="598"/>
    </location>
</feature>
<name>A0A8H8NPL1_9AGAM</name>
<feature type="compositionally biased region" description="Polar residues" evidence="7">
    <location>
        <begin position="774"/>
        <end position="784"/>
    </location>
</feature>
<dbReference type="InterPro" id="IPR012976">
    <property type="entry name" value="NOSIC"/>
</dbReference>
<dbReference type="GeneID" id="67026273"/>
<dbReference type="GO" id="GO:0030515">
    <property type="term" value="F:snoRNA binding"/>
    <property type="evidence" value="ECO:0007669"/>
    <property type="project" value="InterPro"/>
</dbReference>
<dbReference type="FunFam" id="1.10.246.90:FF:000003">
    <property type="entry name" value="Nucleolar protein 58"/>
    <property type="match status" value="1"/>
</dbReference>
<feature type="compositionally biased region" description="Low complexity" evidence="7">
    <location>
        <begin position="24"/>
        <end position="38"/>
    </location>
</feature>
<organism evidence="9 10">
    <name type="scientific">Rhizoctonia solani</name>
    <dbReference type="NCBI Taxonomy" id="456999"/>
    <lineage>
        <taxon>Eukaryota</taxon>
        <taxon>Fungi</taxon>
        <taxon>Dikarya</taxon>
        <taxon>Basidiomycota</taxon>
        <taxon>Agaricomycotina</taxon>
        <taxon>Agaricomycetes</taxon>
        <taxon>Cantharellales</taxon>
        <taxon>Ceratobasidiaceae</taxon>
        <taxon>Rhizoctonia</taxon>
    </lineage>
</organism>
<dbReference type="SUPFAM" id="SSF89124">
    <property type="entry name" value="Nop domain"/>
    <property type="match status" value="1"/>
</dbReference>
<dbReference type="GO" id="GO:0042254">
    <property type="term" value="P:ribosome biogenesis"/>
    <property type="evidence" value="ECO:0007669"/>
    <property type="project" value="UniProtKB-KW"/>
</dbReference>
<dbReference type="InterPro" id="IPR002687">
    <property type="entry name" value="Nop_dom"/>
</dbReference>
<evidence type="ECO:0000256" key="7">
    <source>
        <dbReference type="SAM" id="MobiDB-lite"/>
    </source>
</evidence>
<proteinExistence type="inferred from homology"/>
<dbReference type="Proteomes" id="UP000650533">
    <property type="component" value="Chromosome 1"/>
</dbReference>
<gene>
    <name evidence="9" type="ORF">RhiXN_03993</name>
</gene>
<dbReference type="InterPro" id="IPR045056">
    <property type="entry name" value="Nop56/Nop58"/>
</dbReference>
<evidence type="ECO:0000259" key="8">
    <source>
        <dbReference type="PROSITE" id="PS51358"/>
    </source>
</evidence>
<accession>A0A8H8NPL1</accession>
<feature type="compositionally biased region" description="Basic residues" evidence="7">
    <location>
        <begin position="599"/>
        <end position="609"/>
    </location>
</feature>
<dbReference type="Gene3D" id="1.10.287.4070">
    <property type="match status" value="1"/>
</dbReference>
<evidence type="ECO:0000256" key="5">
    <source>
        <dbReference type="ARBA" id="ARBA00023242"/>
    </source>
</evidence>
<evidence type="ECO:0000256" key="4">
    <source>
        <dbReference type="ARBA" id="ARBA00022517"/>
    </source>
</evidence>
<feature type="region of interest" description="Disordered" evidence="7">
    <location>
        <begin position="771"/>
        <end position="791"/>
    </location>
</feature>
<dbReference type="GO" id="GO:0031428">
    <property type="term" value="C:box C/D methylation guide snoRNP complex"/>
    <property type="evidence" value="ECO:0007669"/>
    <property type="project" value="InterPro"/>
</dbReference>
<dbReference type="Pfam" id="PF01798">
    <property type="entry name" value="Nop"/>
    <property type="match status" value="1"/>
</dbReference>
<feature type="compositionally biased region" description="Polar residues" evidence="7">
    <location>
        <begin position="568"/>
        <end position="578"/>
    </location>
</feature>
<evidence type="ECO:0000256" key="6">
    <source>
        <dbReference type="ARBA" id="ARBA00024837"/>
    </source>
</evidence>
<comment type="similarity">
    <text evidence="2">Belongs to the NOP5/NOP56 family.</text>
</comment>
<dbReference type="Gene3D" id="1.10.246.90">
    <property type="entry name" value="Nop domain"/>
    <property type="match status" value="1"/>
</dbReference>
<feature type="region of interest" description="Disordered" evidence="7">
    <location>
        <begin position="721"/>
        <end position="746"/>
    </location>
</feature>
<keyword evidence="4" id="KW-0690">Ribosome biogenesis</keyword>
<evidence type="ECO:0000256" key="1">
    <source>
        <dbReference type="ARBA" id="ARBA00004604"/>
    </source>
</evidence>
<reference evidence="9" key="1">
    <citation type="submission" date="2020-05" db="EMBL/GenBank/DDBJ databases">
        <title>Evolutionary and genomic comparisons of hybrid uninucleate and nonhybrid Rhizoctonia fungi.</title>
        <authorList>
            <person name="Li C."/>
            <person name="Chen X."/>
        </authorList>
    </citation>
    <scope>NUCLEOTIDE SEQUENCE</scope>
    <source>
        <strain evidence="9">AG-1 IA</strain>
    </source>
</reference>
<feature type="compositionally biased region" description="Low complexity" evidence="7">
    <location>
        <begin position="627"/>
        <end position="644"/>
    </location>
</feature>
<keyword evidence="5" id="KW-0539">Nucleus</keyword>
<sequence length="817" mass="89008">MDYDPARINELLAQLQNSTAFQSVVTSNNPSSSSQTPSLPTDEVSVPAQARVSPPVPGSTVFDLYLDLILERLRGPPTLDLKFMNVQQALPHISKLTQRVEVRDKLKKEVQNQLEQSLYASQQDVMRKHEQRVTFAKNKYVALYISDRCRLKCLVERASIVGVSLSDKDIRIEAQGHTPFYINCHGSRRYFGNARRKAFQRSEAIPARSGCGQRQGKESLAVIEPKLGGAIAKKLGIQVVSGESTQDLFRGIRSQLSSLLDGLDPTDLSTMSLGLSHSLSRFKLKFSPDKVDIMVIQAIALLDDLDKEINIYSMRVKLSDPECCPGMVRLALPRNGKIIVDNLAYAKVVREMGFRTNAATTSLASILPEELELTLKAAAEISMGTEISDSDISHIHSLCDQVISISAYRAQLSEYLRNRMNAIAPNLTALVGELVGARLISHAGSLMSLAKHPASTVQILGAEKALFRALKTKHDTPKYGLIYHASLIGQAPQKLKGKMARMVATKARSIRVDALADVDEKSEATAATIGIENRAKLESRLRALEHQSDLGSLPFANTVRKQSKFEMSGSTKQYNTAADSVGADQCEGREEKGKEEKKKAKAEKKAKKEAKKAEEEAARLKKEAKKAAAAAVAEVAAEMAEEAAPVVSNGSEKKQKKRRVDEGESPEKKLNNTKIEPVGVAHPKGQVRSASNEMDSQRPPKRSRKAINCDPCRRATLCYPDSGPAEHGQPAQMNGNEAVHDNHAGAGDPYAEIARMRQSLATLESLLTRHGISPQGSSLGSTPSPDGLMTESTAYPAMEVGMYVGPTSAASPLLSFR</sequence>
<dbReference type="KEGG" id="rsx:RhiXN_03993"/>
<evidence type="ECO:0000256" key="3">
    <source>
        <dbReference type="ARBA" id="ARBA00020379"/>
    </source>
</evidence>
<dbReference type="EMBL" id="CP059658">
    <property type="protein sequence ID" value="QRW15992.1"/>
    <property type="molecule type" value="Genomic_DNA"/>
</dbReference>
<dbReference type="InterPro" id="IPR036070">
    <property type="entry name" value="Nop_dom_sf"/>
</dbReference>
<dbReference type="GO" id="GO:0032040">
    <property type="term" value="C:small-subunit processome"/>
    <property type="evidence" value="ECO:0007669"/>
    <property type="project" value="InterPro"/>
</dbReference>
<feature type="region of interest" description="Disordered" evidence="7">
    <location>
        <begin position="626"/>
        <end position="708"/>
    </location>
</feature>
<dbReference type="SMART" id="SM00931">
    <property type="entry name" value="NOSIC"/>
    <property type="match status" value="1"/>
</dbReference>
<dbReference type="RefSeq" id="XP_043176229.1">
    <property type="nucleotide sequence ID" value="XM_043323810.1"/>
</dbReference>
<evidence type="ECO:0000256" key="2">
    <source>
        <dbReference type="ARBA" id="ARBA00009211"/>
    </source>
</evidence>
<feature type="domain" description="Nop" evidence="8">
    <location>
        <begin position="423"/>
        <end position="546"/>
    </location>
</feature>
<feature type="compositionally biased region" description="Basic and acidic residues" evidence="7">
    <location>
        <begin position="659"/>
        <end position="670"/>
    </location>
</feature>
<feature type="region of interest" description="Disordered" evidence="7">
    <location>
        <begin position="564"/>
        <end position="609"/>
    </location>
</feature>
<comment type="subcellular location">
    <subcellularLocation>
        <location evidence="1">Nucleus</location>
        <location evidence="1">Nucleolus</location>
    </subcellularLocation>
</comment>
<feature type="region of interest" description="Disordered" evidence="7">
    <location>
        <begin position="24"/>
        <end position="54"/>
    </location>
</feature>
<dbReference type="PANTHER" id="PTHR10894">
    <property type="entry name" value="NUCLEOLAR PROTEIN 5 NUCLEOLAR PROTEIN NOP5 NOP58"/>
    <property type="match status" value="1"/>
</dbReference>
<evidence type="ECO:0000313" key="9">
    <source>
        <dbReference type="EMBL" id="QRW15992.1"/>
    </source>
</evidence>